<keyword evidence="4" id="KW-1185">Reference proteome</keyword>
<dbReference type="Proteomes" id="UP001056708">
    <property type="component" value="Chromosome"/>
</dbReference>
<keyword evidence="1 3" id="KW-0378">Hydrolase</keyword>
<dbReference type="GO" id="GO:0016787">
    <property type="term" value="F:hydrolase activity"/>
    <property type="evidence" value="ECO:0007669"/>
    <property type="project" value="UniProtKB-KW"/>
</dbReference>
<dbReference type="InterPro" id="IPR050266">
    <property type="entry name" value="AB_hydrolase_sf"/>
</dbReference>
<organism evidence="3 4">
    <name type="scientific">Phormidium yuhuli AB48</name>
    <dbReference type="NCBI Taxonomy" id="2940671"/>
    <lineage>
        <taxon>Bacteria</taxon>
        <taxon>Bacillati</taxon>
        <taxon>Cyanobacteriota</taxon>
        <taxon>Cyanophyceae</taxon>
        <taxon>Oscillatoriophycideae</taxon>
        <taxon>Oscillatoriales</taxon>
        <taxon>Oscillatoriaceae</taxon>
        <taxon>Phormidium</taxon>
        <taxon>Phormidium yuhuli</taxon>
    </lineage>
</organism>
<dbReference type="SUPFAM" id="SSF53474">
    <property type="entry name" value="alpha/beta-Hydrolases"/>
    <property type="match status" value="1"/>
</dbReference>
<accession>A0ABY5AV69</accession>
<protein>
    <submittedName>
        <fullName evidence="3">Alpha/beta hydrolase</fullName>
    </submittedName>
</protein>
<dbReference type="PRINTS" id="PR00111">
    <property type="entry name" value="ABHYDROLASE"/>
</dbReference>
<dbReference type="Gene3D" id="3.40.50.1820">
    <property type="entry name" value="alpha/beta hydrolase"/>
    <property type="match status" value="1"/>
</dbReference>
<dbReference type="EMBL" id="CP098611">
    <property type="protein sequence ID" value="USR93179.1"/>
    <property type="molecule type" value="Genomic_DNA"/>
</dbReference>
<evidence type="ECO:0000256" key="1">
    <source>
        <dbReference type="ARBA" id="ARBA00022801"/>
    </source>
</evidence>
<proteinExistence type="predicted"/>
<dbReference type="PRINTS" id="PR00412">
    <property type="entry name" value="EPOXHYDRLASE"/>
</dbReference>
<evidence type="ECO:0000313" key="3">
    <source>
        <dbReference type="EMBL" id="USR93179.1"/>
    </source>
</evidence>
<evidence type="ECO:0000259" key="2">
    <source>
        <dbReference type="Pfam" id="PF00561"/>
    </source>
</evidence>
<gene>
    <name evidence="3" type="ORF">NEA10_14000</name>
</gene>
<evidence type="ECO:0000313" key="4">
    <source>
        <dbReference type="Proteomes" id="UP001056708"/>
    </source>
</evidence>
<reference evidence="3" key="1">
    <citation type="submission" date="2022-06" db="EMBL/GenBank/DDBJ databases">
        <title>Genome sequence of Phormidium yuhuli AB48 isolated from an industrial photobioreactor environment.</title>
        <authorList>
            <person name="Qiu Y."/>
            <person name="Noonan A.J.C."/>
            <person name="Dofher K."/>
            <person name="Koch M."/>
            <person name="Kieft B."/>
            <person name="Lin X."/>
            <person name="Ziels R.M."/>
            <person name="Hallam S.J."/>
        </authorList>
    </citation>
    <scope>NUCLEOTIDE SEQUENCE</scope>
    <source>
        <strain evidence="3">AB48</strain>
    </source>
</reference>
<dbReference type="RefSeq" id="WP_252665360.1">
    <property type="nucleotide sequence ID" value="NZ_CP098611.1"/>
</dbReference>
<sequence length="291" mass="32883">MVAMATINILGVEHVYELSDPVPNGSVLVFIHGWLLSRHYWQPAIDRLSRSHQCLSYDLRGFGDSQLPPDSPSNLGYSPADYAKDLNHLLEQLNLKDVWLVGHSLGGTLALWTAHLFPQRIKGVICVNAGGGIYLKEEFERFRAVGRRIVQWRLRWFSQVSLMCWLFTRAAVAKPLPFLWGQQRVIDWVVANPEAALGALLDSTTEEEVHRLPHIVSQLQQPVYFIAGAKDKIMEPKYVHHLASFHSLFKRCCGGNVIELDGCGHMSMLEQTEDLLQHLETIIDSPQDSPL</sequence>
<dbReference type="Pfam" id="PF00561">
    <property type="entry name" value="Abhydrolase_1"/>
    <property type="match status" value="1"/>
</dbReference>
<feature type="domain" description="AB hydrolase-1" evidence="2">
    <location>
        <begin position="27"/>
        <end position="270"/>
    </location>
</feature>
<name>A0ABY5AV69_9CYAN</name>
<dbReference type="InterPro" id="IPR000639">
    <property type="entry name" value="Epox_hydrolase-like"/>
</dbReference>
<dbReference type="InterPro" id="IPR000073">
    <property type="entry name" value="AB_hydrolase_1"/>
</dbReference>
<dbReference type="PANTHER" id="PTHR43798">
    <property type="entry name" value="MONOACYLGLYCEROL LIPASE"/>
    <property type="match status" value="1"/>
</dbReference>
<dbReference type="PANTHER" id="PTHR43798:SF31">
    <property type="entry name" value="AB HYDROLASE SUPERFAMILY PROTEIN YCLE"/>
    <property type="match status" value="1"/>
</dbReference>
<dbReference type="InterPro" id="IPR029058">
    <property type="entry name" value="AB_hydrolase_fold"/>
</dbReference>